<feature type="region of interest" description="Disordered" evidence="5">
    <location>
        <begin position="294"/>
        <end position="320"/>
    </location>
</feature>
<reference evidence="7 8" key="1">
    <citation type="submission" date="2019-03" db="EMBL/GenBank/DDBJ databases">
        <title>Draft genome sequences of novel Actinobacteria.</title>
        <authorList>
            <person name="Sahin N."/>
            <person name="Ay H."/>
            <person name="Saygin H."/>
        </authorList>
    </citation>
    <scope>NUCLEOTIDE SEQUENCE [LARGE SCALE GENOMIC DNA]</scope>
    <source>
        <strain evidence="7 8">DSM 45941</strain>
    </source>
</reference>
<dbReference type="GO" id="GO:0032993">
    <property type="term" value="C:protein-DNA complex"/>
    <property type="evidence" value="ECO:0007669"/>
    <property type="project" value="TreeGrafter"/>
</dbReference>
<dbReference type="EMBL" id="SMKY01000034">
    <property type="protein sequence ID" value="TDD85763.1"/>
    <property type="molecule type" value="Genomic_DNA"/>
</dbReference>
<dbReference type="PANTHER" id="PTHR30346">
    <property type="entry name" value="TRANSCRIPTIONAL DUAL REGULATOR HCAR-RELATED"/>
    <property type="match status" value="1"/>
</dbReference>
<keyword evidence="3" id="KW-0238">DNA-binding</keyword>
<dbReference type="Pfam" id="PF03466">
    <property type="entry name" value="LysR_substrate"/>
    <property type="match status" value="1"/>
</dbReference>
<gene>
    <name evidence="7" type="ORF">E1293_10655</name>
</gene>
<dbReference type="InterPro" id="IPR036390">
    <property type="entry name" value="WH_DNA-bd_sf"/>
</dbReference>
<keyword evidence="2" id="KW-0805">Transcription regulation</keyword>
<accession>A0A4R5BK86</accession>
<comment type="caution">
    <text evidence="7">The sequence shown here is derived from an EMBL/GenBank/DDBJ whole genome shotgun (WGS) entry which is preliminary data.</text>
</comment>
<keyword evidence="8" id="KW-1185">Reference proteome</keyword>
<name>A0A4R5BK86_9ACTN</name>
<evidence type="ECO:0000313" key="8">
    <source>
        <dbReference type="Proteomes" id="UP000295578"/>
    </source>
</evidence>
<dbReference type="AlphaFoldDB" id="A0A4R5BK86"/>
<dbReference type="Pfam" id="PF00126">
    <property type="entry name" value="HTH_1"/>
    <property type="match status" value="1"/>
</dbReference>
<dbReference type="RefSeq" id="WP_132196496.1">
    <property type="nucleotide sequence ID" value="NZ_SMKY01000034.1"/>
</dbReference>
<evidence type="ECO:0000256" key="4">
    <source>
        <dbReference type="ARBA" id="ARBA00023163"/>
    </source>
</evidence>
<dbReference type="GO" id="GO:0003700">
    <property type="term" value="F:DNA-binding transcription factor activity"/>
    <property type="evidence" value="ECO:0007669"/>
    <property type="project" value="InterPro"/>
</dbReference>
<sequence length="320" mass="33516">MNLDRLRALHAVSAHGSIAAAAEAMHVTPSGVSQQLAKLEREAGHTLLEPRGRGVRLTRAGHVLAGHAERVLAQLAAAAAELDGLRADAAGPVRIGAIITAARTVLPRALTVLRERHPDLSPTLREGEAANILPSLERGDIDVAVVESWDTAPTPMPAAVSHLPLSRDAVDLALPSRHPLARRRAVGLDELSGLRWAAWTAGTACERQTVQTLRDRNVEPDIVCHVADYRTQLAFVAAGLAAAFVPRLGRDPVPAGVRILATRPVIHQSVHVVWRTGRAGPAVEACVEALRAAAGPPPGEERAPLPVTAGHGATGSGRGA</sequence>
<dbReference type="InterPro" id="IPR036388">
    <property type="entry name" value="WH-like_DNA-bd_sf"/>
</dbReference>
<keyword evidence="4" id="KW-0804">Transcription</keyword>
<evidence type="ECO:0000313" key="7">
    <source>
        <dbReference type="EMBL" id="TDD85763.1"/>
    </source>
</evidence>
<organism evidence="7 8">
    <name type="scientific">Actinomadura darangshiensis</name>
    <dbReference type="NCBI Taxonomy" id="705336"/>
    <lineage>
        <taxon>Bacteria</taxon>
        <taxon>Bacillati</taxon>
        <taxon>Actinomycetota</taxon>
        <taxon>Actinomycetes</taxon>
        <taxon>Streptosporangiales</taxon>
        <taxon>Thermomonosporaceae</taxon>
        <taxon>Actinomadura</taxon>
    </lineage>
</organism>
<dbReference type="InterPro" id="IPR000847">
    <property type="entry name" value="LysR_HTH_N"/>
</dbReference>
<evidence type="ECO:0000256" key="3">
    <source>
        <dbReference type="ARBA" id="ARBA00023125"/>
    </source>
</evidence>
<dbReference type="OrthoDB" id="4131546at2"/>
<protein>
    <submittedName>
        <fullName evidence="7">LysR family transcriptional regulator</fullName>
    </submittedName>
</protein>
<dbReference type="Gene3D" id="3.40.190.10">
    <property type="entry name" value="Periplasmic binding protein-like II"/>
    <property type="match status" value="2"/>
</dbReference>
<dbReference type="Proteomes" id="UP000295578">
    <property type="component" value="Unassembled WGS sequence"/>
</dbReference>
<dbReference type="PROSITE" id="PS50931">
    <property type="entry name" value="HTH_LYSR"/>
    <property type="match status" value="1"/>
</dbReference>
<evidence type="ECO:0000256" key="5">
    <source>
        <dbReference type="SAM" id="MobiDB-lite"/>
    </source>
</evidence>
<dbReference type="FunFam" id="1.10.10.10:FF:000001">
    <property type="entry name" value="LysR family transcriptional regulator"/>
    <property type="match status" value="1"/>
</dbReference>
<dbReference type="InterPro" id="IPR005119">
    <property type="entry name" value="LysR_subst-bd"/>
</dbReference>
<dbReference type="GO" id="GO:0003677">
    <property type="term" value="F:DNA binding"/>
    <property type="evidence" value="ECO:0007669"/>
    <property type="project" value="UniProtKB-KW"/>
</dbReference>
<feature type="domain" description="HTH lysR-type" evidence="6">
    <location>
        <begin position="1"/>
        <end position="58"/>
    </location>
</feature>
<evidence type="ECO:0000259" key="6">
    <source>
        <dbReference type="PROSITE" id="PS50931"/>
    </source>
</evidence>
<dbReference type="PANTHER" id="PTHR30346:SF29">
    <property type="entry name" value="LYSR SUBSTRATE-BINDING"/>
    <property type="match status" value="1"/>
</dbReference>
<evidence type="ECO:0000256" key="1">
    <source>
        <dbReference type="ARBA" id="ARBA00009437"/>
    </source>
</evidence>
<comment type="similarity">
    <text evidence="1">Belongs to the LysR transcriptional regulatory family.</text>
</comment>
<dbReference type="Gene3D" id="1.10.10.10">
    <property type="entry name" value="Winged helix-like DNA-binding domain superfamily/Winged helix DNA-binding domain"/>
    <property type="match status" value="1"/>
</dbReference>
<evidence type="ECO:0000256" key="2">
    <source>
        <dbReference type="ARBA" id="ARBA00023015"/>
    </source>
</evidence>
<dbReference type="SUPFAM" id="SSF46785">
    <property type="entry name" value="Winged helix' DNA-binding domain"/>
    <property type="match status" value="1"/>
</dbReference>
<dbReference type="SUPFAM" id="SSF53850">
    <property type="entry name" value="Periplasmic binding protein-like II"/>
    <property type="match status" value="1"/>
</dbReference>
<proteinExistence type="inferred from homology"/>